<dbReference type="EMBL" id="CP018799">
    <property type="protein sequence ID" value="ATX78515.1"/>
    <property type="molecule type" value="Genomic_DNA"/>
</dbReference>
<comment type="similarity">
    <text evidence="2">Belongs to the resistance-nodulation-cell division (RND) (TC 2.A.6) family.</text>
</comment>
<dbReference type="PRINTS" id="PR00702">
    <property type="entry name" value="ACRIFLAVINRP"/>
</dbReference>
<comment type="subcellular location">
    <subcellularLocation>
        <location evidence="1">Cell membrane</location>
        <topology evidence="1">Multi-pass membrane protein</topology>
    </subcellularLocation>
</comment>
<keyword evidence="6 8" id="KW-1133">Transmembrane helix</keyword>
<dbReference type="InterPro" id="IPR027463">
    <property type="entry name" value="AcrB_DN_DC_subdom"/>
</dbReference>
<sequence>MIHKLIETAVKNRFLVLVATAIIVIAGIQAMRAMPLDAIPDLSDVQVIVFTDYAGQAPQVVEDQVTYPLTTAMLSVPKTKVVRGYSFFGFSMVYVIFEDKTDMYWARTRVLEYLNYARDRLPIAVSPKLGPDATGVGWIYEYALVDKTGNLDLAQLRSLQDWYISYPLQTVEGVAEVASIGGFVKQYQVEVDPDALAAFNIPLSKVKHAIARSNNDVGGRLIEMGETEYMVRGLGYIRSIHDLEITPIGVDAHGTPIFLKQVAHVHLGPELRRGAADLNGEGEVAGGVVIMRYGENAQATIEKVRLKLDELAKGLPKGVEVVPVYDRGALIERAVDNLTEKLIEESIVVALICLLFLMHARSALVAIISLPVGILMAFMIMQWQGISANIMSLGGIAIAIGAMIDGAIVMIENTHKHLERANENISTSERWDAILASTKEVGPALFFSLLIITVSFLPVFTLEAQEGRLFAPLAFTKTWAMAAAALLAVTLVPVLMGLFIRGRIPSEEQNPLNRMLKKLHAPLLQLAVSARAFTVVVTLVLLAFTAYPVMNTGSEFMPPLDEGDILYMPTTYPGISITKARELLQQTDKILKTFPEVESVFGKVGRAETATDPAPLSMLETTIRLKPRNLWPDSAKTTRQLMDDMDAAIQFPGLANAWTYPIKTRIDMLSTGIKTPIGIKVSGPDLNVLENVAGDIERVVKAHPDTLSSFADKAAGGYYLDFDIKREEAARYGLTVGDVQDVISSAIGGMNVTTTVEGLERYPVSVRYPRELRDNLQSLKRVLVPTPTGAQVPLSLVADLQLRRGPPSIKTENARPNAWVYIDIKTSDIGGFVREAKQIVDESVKIPVGYTVEWSGQFEYMQRAADKLKMVVPATLAIIFLLLWLNFRNIVAPLTVMLSIPFALIGGFWLVWVLDYNISVAVAVGFIALAGVAAEIGVLVLTFIDQSIMQKREEATGSLSHEDLWQAVQEGVGKRVRPISMTATAVIAGLLPIMWGSGTGSDVMQRIAAPMIGGMVSTTILSLIVLPVVYGLLLQWQHGPTSISSQDEFINRSSDET</sequence>
<feature type="transmembrane region" description="Helical" evidence="8">
    <location>
        <begin position="386"/>
        <end position="411"/>
    </location>
</feature>
<dbReference type="Gene3D" id="3.30.2090.10">
    <property type="entry name" value="Multidrug efflux transporter AcrB TolC docking domain, DN and DC subdomains"/>
    <property type="match status" value="2"/>
</dbReference>
<dbReference type="Gene3D" id="3.30.70.1430">
    <property type="entry name" value="Multidrug efflux transporter AcrB pore domain"/>
    <property type="match status" value="2"/>
</dbReference>
<evidence type="ECO:0000313" key="9">
    <source>
        <dbReference type="EMBL" id="ATX78515.1"/>
    </source>
</evidence>
<keyword evidence="4" id="KW-1003">Cell membrane</keyword>
<feature type="transmembrane region" description="Helical" evidence="8">
    <location>
        <begin position="870"/>
        <end position="887"/>
    </location>
</feature>
<feature type="transmembrane region" description="Helical" evidence="8">
    <location>
        <begin position="480"/>
        <end position="500"/>
    </location>
</feature>
<dbReference type="OrthoDB" id="9176633at2"/>
<evidence type="ECO:0000256" key="2">
    <source>
        <dbReference type="ARBA" id="ARBA00010942"/>
    </source>
</evidence>
<dbReference type="KEGG" id="maes:Ga0123461_0062"/>
<dbReference type="GO" id="GO:0008324">
    <property type="term" value="F:monoatomic cation transmembrane transporter activity"/>
    <property type="evidence" value="ECO:0007669"/>
    <property type="project" value="InterPro"/>
</dbReference>
<dbReference type="Proteomes" id="UP000231701">
    <property type="component" value="Chromosome"/>
</dbReference>
<dbReference type="SUPFAM" id="SSF82693">
    <property type="entry name" value="Multidrug efflux transporter AcrB pore domain, PN1, PN2, PC1 and PC2 subdomains"/>
    <property type="match status" value="2"/>
</dbReference>
<organism evidence="9 10">
    <name type="scientific">Mariprofundus aestuarium</name>
    <dbReference type="NCBI Taxonomy" id="1921086"/>
    <lineage>
        <taxon>Bacteria</taxon>
        <taxon>Pseudomonadati</taxon>
        <taxon>Pseudomonadota</taxon>
        <taxon>Candidatius Mariprofundia</taxon>
        <taxon>Mariprofundales</taxon>
        <taxon>Mariprofundaceae</taxon>
        <taxon>Mariprofundus</taxon>
    </lineage>
</organism>
<evidence type="ECO:0000256" key="5">
    <source>
        <dbReference type="ARBA" id="ARBA00022692"/>
    </source>
</evidence>
<keyword evidence="3" id="KW-0813">Transport</keyword>
<dbReference type="GO" id="GO:0005886">
    <property type="term" value="C:plasma membrane"/>
    <property type="evidence" value="ECO:0007669"/>
    <property type="project" value="UniProtKB-SubCell"/>
</dbReference>
<dbReference type="PANTHER" id="PTHR32063">
    <property type="match status" value="1"/>
</dbReference>
<evidence type="ECO:0000256" key="7">
    <source>
        <dbReference type="ARBA" id="ARBA00023136"/>
    </source>
</evidence>
<evidence type="ECO:0000313" key="10">
    <source>
        <dbReference type="Proteomes" id="UP000231701"/>
    </source>
</evidence>
<dbReference type="InterPro" id="IPR001036">
    <property type="entry name" value="Acrflvin-R"/>
</dbReference>
<dbReference type="SUPFAM" id="SSF82714">
    <property type="entry name" value="Multidrug efflux transporter AcrB TolC docking domain, DN and DC subdomains"/>
    <property type="match status" value="2"/>
</dbReference>
<feature type="transmembrane region" description="Helical" evidence="8">
    <location>
        <begin position="81"/>
        <end position="97"/>
    </location>
</feature>
<protein>
    <submittedName>
        <fullName evidence="9">Cu(I)/Ag(I) efflux system membrane protein CusA/SilA</fullName>
    </submittedName>
</protein>
<dbReference type="AlphaFoldDB" id="A0A2K8KUT2"/>
<name>A0A2K8KUT2_MARES</name>
<dbReference type="InterPro" id="IPR004763">
    <property type="entry name" value="CusA-like"/>
</dbReference>
<keyword evidence="5 8" id="KW-0812">Transmembrane</keyword>
<feature type="transmembrane region" description="Helical" evidence="8">
    <location>
        <begin position="894"/>
        <end position="914"/>
    </location>
</feature>
<feature type="transmembrane region" description="Helical" evidence="8">
    <location>
        <begin position="441"/>
        <end position="460"/>
    </location>
</feature>
<evidence type="ECO:0000256" key="1">
    <source>
        <dbReference type="ARBA" id="ARBA00004651"/>
    </source>
</evidence>
<dbReference type="Gene3D" id="1.20.1640.10">
    <property type="entry name" value="Multidrug efflux transporter AcrB transmembrane domain"/>
    <property type="match status" value="2"/>
</dbReference>
<evidence type="ECO:0000256" key="8">
    <source>
        <dbReference type="SAM" id="Phobius"/>
    </source>
</evidence>
<dbReference type="PANTHER" id="PTHR32063:SF19">
    <property type="entry name" value="CATION EFFLUX SYSTEM PROTEIN CUSA"/>
    <property type="match status" value="1"/>
</dbReference>
<feature type="transmembrane region" description="Helical" evidence="8">
    <location>
        <begin position="979"/>
        <end position="995"/>
    </location>
</feature>
<keyword evidence="10" id="KW-1185">Reference proteome</keyword>
<gene>
    <name evidence="9" type="ORF">Ga0123461_0062</name>
</gene>
<dbReference type="Gene3D" id="3.30.70.1440">
    <property type="entry name" value="Multidrug efflux transporter AcrB pore domain"/>
    <property type="match status" value="1"/>
</dbReference>
<dbReference type="RefSeq" id="WP_100276515.1">
    <property type="nucleotide sequence ID" value="NZ_CP018799.1"/>
</dbReference>
<feature type="transmembrane region" description="Helical" evidence="8">
    <location>
        <begin position="920"/>
        <end position="944"/>
    </location>
</feature>
<dbReference type="Gene3D" id="3.30.70.1320">
    <property type="entry name" value="Multidrug efflux transporter AcrB pore domain like"/>
    <property type="match status" value="1"/>
</dbReference>
<feature type="transmembrane region" description="Helical" evidence="8">
    <location>
        <begin position="521"/>
        <end position="547"/>
    </location>
</feature>
<feature type="transmembrane region" description="Helical" evidence="8">
    <location>
        <begin position="1007"/>
        <end position="1033"/>
    </location>
</feature>
<evidence type="ECO:0000256" key="4">
    <source>
        <dbReference type="ARBA" id="ARBA00022475"/>
    </source>
</evidence>
<dbReference type="NCBIfam" id="TIGR00914">
    <property type="entry name" value="2A0601"/>
    <property type="match status" value="1"/>
</dbReference>
<dbReference type="SUPFAM" id="SSF82866">
    <property type="entry name" value="Multidrug efflux transporter AcrB transmembrane domain"/>
    <property type="match status" value="2"/>
</dbReference>
<evidence type="ECO:0000256" key="6">
    <source>
        <dbReference type="ARBA" id="ARBA00022989"/>
    </source>
</evidence>
<keyword evidence="7 8" id="KW-0472">Membrane</keyword>
<dbReference type="Pfam" id="PF00873">
    <property type="entry name" value="ACR_tran"/>
    <property type="match status" value="1"/>
</dbReference>
<accession>A0A2K8KUT2</accession>
<dbReference type="GO" id="GO:0042910">
    <property type="term" value="F:xenobiotic transmembrane transporter activity"/>
    <property type="evidence" value="ECO:0007669"/>
    <property type="project" value="TreeGrafter"/>
</dbReference>
<feature type="transmembrane region" description="Helical" evidence="8">
    <location>
        <begin position="12"/>
        <end position="31"/>
    </location>
</feature>
<evidence type="ECO:0000256" key="3">
    <source>
        <dbReference type="ARBA" id="ARBA00022448"/>
    </source>
</evidence>
<feature type="transmembrane region" description="Helical" evidence="8">
    <location>
        <begin position="347"/>
        <end position="380"/>
    </location>
</feature>
<reference evidence="9 10" key="1">
    <citation type="submission" date="2016-12" db="EMBL/GenBank/DDBJ databases">
        <title>Isolation and genomic insights into novel planktonic Zetaproteobacteria from stratified waters of the Chesapeake Bay.</title>
        <authorList>
            <person name="McAllister S.M."/>
            <person name="Kato S."/>
            <person name="Chan C.S."/>
            <person name="Chiu B.K."/>
            <person name="Field E.K."/>
        </authorList>
    </citation>
    <scope>NUCLEOTIDE SEQUENCE [LARGE SCALE GENOMIC DNA]</scope>
    <source>
        <strain evidence="9 10">CP-5</strain>
    </source>
</reference>
<proteinExistence type="inferred from homology"/>